<organism evidence="2 3">
    <name type="scientific">Kwoniella shivajii</name>
    <dbReference type="NCBI Taxonomy" id="564305"/>
    <lineage>
        <taxon>Eukaryota</taxon>
        <taxon>Fungi</taxon>
        <taxon>Dikarya</taxon>
        <taxon>Basidiomycota</taxon>
        <taxon>Agaricomycotina</taxon>
        <taxon>Tremellomycetes</taxon>
        <taxon>Tremellales</taxon>
        <taxon>Cryptococcaceae</taxon>
        <taxon>Kwoniella</taxon>
    </lineage>
</organism>
<feature type="region of interest" description="Disordered" evidence="1">
    <location>
        <begin position="1"/>
        <end position="45"/>
    </location>
</feature>
<gene>
    <name evidence="2" type="ORF">IL334_001657</name>
</gene>
<evidence type="ECO:0000313" key="2">
    <source>
        <dbReference type="EMBL" id="WRT64723.1"/>
    </source>
</evidence>
<feature type="compositionally biased region" description="Polar residues" evidence="1">
    <location>
        <begin position="87"/>
        <end position="104"/>
    </location>
</feature>
<feature type="compositionally biased region" description="Polar residues" evidence="1">
    <location>
        <begin position="143"/>
        <end position="155"/>
    </location>
</feature>
<feature type="compositionally biased region" description="Low complexity" evidence="1">
    <location>
        <begin position="183"/>
        <end position="192"/>
    </location>
</feature>
<sequence length="420" mass="45537">MSMTNNDGSGESPDHGYSHGDDNSLYGSRSLSRSPHTAGPSSTSTGVLRKLGQFLASHALESVSDTLGEFAKKHRPRITRTQPTRTESSGGTRTPSPFDNYTDTSSERRRQASTVEPRRGRTRRRPGSPEPDDTIVSGPDSPDGNSTTRDTSIETAETVDAVGSDESDWSDIGVSMPKETKNSGLSSVTSTSGRRRRLKKKNKVFRARTPHPSRGFTGTSLNASTRTTSKRNTQQRLKDWYSNYKGPTNSPEDPTNTSNVPSGGGRTSEVPQASTIPPGPPPGGSENSPSLLGRATEALRSVFTGNSTASGRREHTWEKMDGPFWKGYNETAMQMMQENASSSFGNQAYPGQGRSWLDPDDPFSGQNSAPYRDWSTANVLNSNLRQPNQMPNIGQQFYVPPSTAAGSQIPHIFGSQFRGI</sequence>
<accession>A0ABZ1CT64</accession>
<feature type="compositionally biased region" description="Polar residues" evidence="1">
    <location>
        <begin position="245"/>
        <end position="261"/>
    </location>
</feature>
<feature type="region of interest" description="Disordered" evidence="1">
    <location>
        <begin position="67"/>
        <end position="291"/>
    </location>
</feature>
<dbReference type="EMBL" id="CP141882">
    <property type="protein sequence ID" value="WRT64723.1"/>
    <property type="molecule type" value="Genomic_DNA"/>
</dbReference>
<feature type="compositionally biased region" description="Basic residues" evidence="1">
    <location>
        <begin position="193"/>
        <end position="211"/>
    </location>
</feature>
<dbReference type="GeneID" id="87953788"/>
<dbReference type="Proteomes" id="UP001329825">
    <property type="component" value="Chromosome 2"/>
</dbReference>
<keyword evidence="3" id="KW-1185">Reference proteome</keyword>
<reference evidence="2 3" key="1">
    <citation type="submission" date="2024-01" db="EMBL/GenBank/DDBJ databases">
        <title>Comparative genomics of Cryptococcus and Kwoniella reveals pathogenesis evolution and contrasting modes of karyotype evolution via chromosome fusion or intercentromeric recombination.</title>
        <authorList>
            <person name="Coelho M.A."/>
            <person name="David-Palma M."/>
            <person name="Shea T."/>
            <person name="Bowers K."/>
            <person name="McGinley-Smith S."/>
            <person name="Mohammad A.W."/>
            <person name="Gnirke A."/>
            <person name="Yurkov A.M."/>
            <person name="Nowrousian M."/>
            <person name="Sun S."/>
            <person name="Cuomo C.A."/>
            <person name="Heitman J."/>
        </authorList>
    </citation>
    <scope>NUCLEOTIDE SEQUENCE [LARGE SCALE GENOMIC DNA]</scope>
    <source>
        <strain evidence="2">CBS 11374</strain>
    </source>
</reference>
<evidence type="ECO:0000256" key="1">
    <source>
        <dbReference type="SAM" id="MobiDB-lite"/>
    </source>
</evidence>
<evidence type="ECO:0000313" key="3">
    <source>
        <dbReference type="Proteomes" id="UP001329825"/>
    </source>
</evidence>
<dbReference type="RefSeq" id="XP_062789463.1">
    <property type="nucleotide sequence ID" value="XM_062933412.1"/>
</dbReference>
<feature type="compositionally biased region" description="Basic and acidic residues" evidence="1">
    <location>
        <begin position="12"/>
        <end position="22"/>
    </location>
</feature>
<feature type="compositionally biased region" description="Polar residues" evidence="1">
    <location>
        <begin position="216"/>
        <end position="235"/>
    </location>
</feature>
<name>A0ABZ1CT64_9TREE</name>
<protein>
    <submittedName>
        <fullName evidence="2">Uncharacterized protein</fullName>
    </submittedName>
</protein>
<feature type="compositionally biased region" description="Polar residues" evidence="1">
    <location>
        <begin position="25"/>
        <end position="45"/>
    </location>
</feature>
<proteinExistence type="predicted"/>